<accession>A0ABY7DLK0</accession>
<reference evidence="1" key="1">
    <citation type="submission" date="2022-11" db="EMBL/GenBank/DDBJ databases">
        <title>Centuries of genome instability and evolution in soft-shell clam transmissible cancer (bioRxiv).</title>
        <authorList>
            <person name="Hart S.F.M."/>
            <person name="Yonemitsu M.A."/>
            <person name="Giersch R.M."/>
            <person name="Beal B.F."/>
            <person name="Arriagada G."/>
            <person name="Davis B.W."/>
            <person name="Ostrander E.A."/>
            <person name="Goff S.P."/>
            <person name="Metzger M.J."/>
        </authorList>
    </citation>
    <scope>NUCLEOTIDE SEQUENCE</scope>
    <source>
        <strain evidence="1">MELC-2E11</strain>
        <tissue evidence="1">Siphon/mantle</tissue>
    </source>
</reference>
<dbReference type="EMBL" id="CP111013">
    <property type="protein sequence ID" value="WAQ97476.1"/>
    <property type="molecule type" value="Genomic_DNA"/>
</dbReference>
<sequence length="81" mass="8973">MVEIKIDVEIEEVTIEYCLHTTGHNSDQVKEALKVVSVDPVEEIECAVGAQSKQVMAGDGFSLSSFAHHEQLGSWEKRSQN</sequence>
<evidence type="ECO:0000313" key="2">
    <source>
        <dbReference type="Proteomes" id="UP001164746"/>
    </source>
</evidence>
<protein>
    <submittedName>
        <fullName evidence="1">Uncharacterized protein</fullName>
    </submittedName>
</protein>
<name>A0ABY7DLK0_MYAAR</name>
<evidence type="ECO:0000313" key="1">
    <source>
        <dbReference type="EMBL" id="WAQ97476.1"/>
    </source>
</evidence>
<organism evidence="1 2">
    <name type="scientific">Mya arenaria</name>
    <name type="common">Soft-shell clam</name>
    <dbReference type="NCBI Taxonomy" id="6604"/>
    <lineage>
        <taxon>Eukaryota</taxon>
        <taxon>Metazoa</taxon>
        <taxon>Spiralia</taxon>
        <taxon>Lophotrochozoa</taxon>
        <taxon>Mollusca</taxon>
        <taxon>Bivalvia</taxon>
        <taxon>Autobranchia</taxon>
        <taxon>Heteroconchia</taxon>
        <taxon>Euheterodonta</taxon>
        <taxon>Imparidentia</taxon>
        <taxon>Neoheterodontei</taxon>
        <taxon>Myida</taxon>
        <taxon>Myoidea</taxon>
        <taxon>Myidae</taxon>
        <taxon>Mya</taxon>
    </lineage>
</organism>
<proteinExistence type="predicted"/>
<dbReference type="Proteomes" id="UP001164746">
    <property type="component" value="Chromosome 2"/>
</dbReference>
<keyword evidence="2" id="KW-1185">Reference proteome</keyword>
<gene>
    <name evidence="1" type="ORF">MAR_030166</name>
</gene>